<dbReference type="GO" id="GO:0010181">
    <property type="term" value="F:FMN binding"/>
    <property type="evidence" value="ECO:0007669"/>
    <property type="project" value="InterPro"/>
</dbReference>
<dbReference type="SUPFAM" id="SSF51395">
    <property type="entry name" value="FMN-linked oxidoreductases"/>
    <property type="match status" value="1"/>
</dbReference>
<comment type="caution">
    <text evidence="7">The sequence shown here is derived from an EMBL/GenBank/DDBJ whole genome shotgun (WGS) entry which is preliminary data.</text>
</comment>
<dbReference type="EC" id="1.6.99.1" evidence="7"/>
<name>A0A3M8D4Y4_9BACL</name>
<dbReference type="CDD" id="cd02932">
    <property type="entry name" value="OYE_YqiM_FMN"/>
    <property type="match status" value="1"/>
</dbReference>
<feature type="domain" description="NADH:flavin oxidoreductase/NADH oxidase N-terminal" evidence="6">
    <location>
        <begin position="4"/>
        <end position="320"/>
    </location>
</feature>
<dbReference type="InterPro" id="IPR001155">
    <property type="entry name" value="OxRdtase_FMN_N"/>
</dbReference>
<evidence type="ECO:0000256" key="5">
    <source>
        <dbReference type="ARBA" id="ARBA00023002"/>
    </source>
</evidence>
<dbReference type="RefSeq" id="WP_122912523.1">
    <property type="nucleotide sequence ID" value="NZ_RHHT01000008.1"/>
</dbReference>
<dbReference type="PANTHER" id="PTHR43303">
    <property type="entry name" value="NADPH DEHYDROGENASE C23G7.10C-RELATED"/>
    <property type="match status" value="1"/>
</dbReference>
<evidence type="ECO:0000256" key="4">
    <source>
        <dbReference type="ARBA" id="ARBA00022857"/>
    </source>
</evidence>
<protein>
    <submittedName>
        <fullName evidence="7">NADPH dehydrogenase NamA</fullName>
        <ecNumber evidence="7">1.6.99.1</ecNumber>
    </submittedName>
</protein>
<dbReference type="InterPro" id="IPR044152">
    <property type="entry name" value="YqjM-like"/>
</dbReference>
<keyword evidence="3" id="KW-0288">FMN</keyword>
<evidence type="ECO:0000313" key="8">
    <source>
        <dbReference type="Proteomes" id="UP000281915"/>
    </source>
</evidence>
<proteinExistence type="predicted"/>
<dbReference type="GO" id="GO:0050661">
    <property type="term" value="F:NADP binding"/>
    <property type="evidence" value="ECO:0007669"/>
    <property type="project" value="InterPro"/>
</dbReference>
<dbReference type="EMBL" id="RHHT01000008">
    <property type="protein sequence ID" value="RNB82903.1"/>
    <property type="molecule type" value="Genomic_DNA"/>
</dbReference>
<evidence type="ECO:0000256" key="1">
    <source>
        <dbReference type="ARBA" id="ARBA00001917"/>
    </source>
</evidence>
<organism evidence="7 8">
    <name type="scientific">Brevibacillus panacihumi</name>
    <dbReference type="NCBI Taxonomy" id="497735"/>
    <lineage>
        <taxon>Bacteria</taxon>
        <taxon>Bacillati</taxon>
        <taxon>Bacillota</taxon>
        <taxon>Bacilli</taxon>
        <taxon>Bacillales</taxon>
        <taxon>Paenibacillaceae</taxon>
        <taxon>Brevibacillus</taxon>
    </lineage>
</organism>
<keyword evidence="4" id="KW-0521">NADP</keyword>
<dbReference type="Pfam" id="PF00724">
    <property type="entry name" value="Oxidored_FMN"/>
    <property type="match status" value="1"/>
</dbReference>
<accession>A0A3M8D4Y4</accession>
<dbReference type="PANTHER" id="PTHR43303:SF4">
    <property type="entry name" value="NADPH DEHYDROGENASE C23G7.10C-RELATED"/>
    <property type="match status" value="1"/>
</dbReference>
<reference evidence="7 8" key="1">
    <citation type="submission" date="2018-10" db="EMBL/GenBank/DDBJ databases">
        <title>Phylogenomics of Brevibacillus.</title>
        <authorList>
            <person name="Dunlap C."/>
        </authorList>
    </citation>
    <scope>NUCLEOTIDE SEQUENCE [LARGE SCALE GENOMIC DNA]</scope>
    <source>
        <strain evidence="7 8">JCM 15085</strain>
    </source>
</reference>
<dbReference type="NCBIfam" id="NF010047">
    <property type="entry name" value="PRK13523.1"/>
    <property type="match status" value="1"/>
</dbReference>
<evidence type="ECO:0000256" key="3">
    <source>
        <dbReference type="ARBA" id="ARBA00022643"/>
    </source>
</evidence>
<evidence type="ECO:0000259" key="6">
    <source>
        <dbReference type="Pfam" id="PF00724"/>
    </source>
</evidence>
<dbReference type="InterPro" id="IPR013785">
    <property type="entry name" value="Aldolase_TIM"/>
</dbReference>
<evidence type="ECO:0000256" key="2">
    <source>
        <dbReference type="ARBA" id="ARBA00022630"/>
    </source>
</evidence>
<comment type="cofactor">
    <cofactor evidence="1">
        <name>FMN</name>
        <dbReference type="ChEBI" id="CHEBI:58210"/>
    </cofactor>
</comment>
<dbReference type="Gene3D" id="3.20.20.70">
    <property type="entry name" value="Aldolase class I"/>
    <property type="match status" value="1"/>
</dbReference>
<keyword evidence="2" id="KW-0285">Flavoprotein</keyword>
<evidence type="ECO:0000313" key="7">
    <source>
        <dbReference type="EMBL" id="RNB82903.1"/>
    </source>
</evidence>
<gene>
    <name evidence="7" type="primary">namA</name>
    <name evidence="7" type="ORF">EDM58_05830</name>
</gene>
<dbReference type="GO" id="GO:0003959">
    <property type="term" value="F:NADPH dehydrogenase activity"/>
    <property type="evidence" value="ECO:0007669"/>
    <property type="project" value="UniProtKB-EC"/>
</dbReference>
<dbReference type="Proteomes" id="UP000281915">
    <property type="component" value="Unassembled WGS sequence"/>
</dbReference>
<keyword evidence="5 7" id="KW-0560">Oxidoreductase</keyword>
<sequence>MSLLFTPMTIKGIELKNRIVMSPMGTLAAEEDGKVTEWHMLHYGARAMGQVGLIILEATAVLEEGRDYPSNLGLWCDEQIPQMRQLVRMLHENGSKAGVQLWHAGRKRVMEGEPRSSSGLPYKGRATKGLTQEEVRETAAGFGQAAIRAATAGFDVLEIHAAHGYLINDFLSPLTNTREDRYGGSREGRYQFLREIIDEVRSVWSGPLFVRVSANEYSEQGNSIQDYVQFAAWMKQQDVDLVVCSSGGLLLESPRVYPGYQTPYAEMIRREAHIATAAVGLITQGIQAEEILQNGRADLVAIGRELLRDPYWPRTAAKQLGVRIQEPASYEGFWFGT</sequence>
<dbReference type="AlphaFoldDB" id="A0A3M8D4Y4"/>